<protein>
    <submittedName>
        <fullName evidence="1">Uncharacterized protein</fullName>
    </submittedName>
</protein>
<proteinExistence type="predicted"/>
<dbReference type="Proteomes" id="UP000177942">
    <property type="component" value="Unassembled WGS sequence"/>
</dbReference>
<evidence type="ECO:0000313" key="1">
    <source>
        <dbReference type="EMBL" id="OGY65831.1"/>
    </source>
</evidence>
<gene>
    <name evidence="1" type="ORF">A3A16_02065</name>
</gene>
<dbReference type="AlphaFoldDB" id="A0A1G1ZMP9"/>
<name>A0A1G1ZMP9_9BACT</name>
<evidence type="ECO:0000313" key="2">
    <source>
        <dbReference type="Proteomes" id="UP000177942"/>
    </source>
</evidence>
<accession>A0A1G1ZMP9</accession>
<dbReference type="EMBL" id="MHJJ01000006">
    <property type="protein sequence ID" value="OGY65831.1"/>
    <property type="molecule type" value="Genomic_DNA"/>
</dbReference>
<dbReference type="STRING" id="1798407.A3A16_02065"/>
<comment type="caution">
    <text evidence="1">The sequence shown here is derived from an EMBL/GenBank/DDBJ whole genome shotgun (WGS) entry which is preliminary data.</text>
</comment>
<sequence>MLRKKVARTKAGILKDIKLHPNKHRHNLNDLIICCTIDGIVIFSLIGVHQEYVDLGVSGGIKCDVIGGLCACRGWH</sequence>
<reference evidence="1 2" key="1">
    <citation type="journal article" date="2016" name="Nat. Commun.">
        <title>Thousands of microbial genomes shed light on interconnected biogeochemical processes in an aquifer system.</title>
        <authorList>
            <person name="Anantharaman K."/>
            <person name="Brown C.T."/>
            <person name="Hug L.A."/>
            <person name="Sharon I."/>
            <person name="Castelle C.J."/>
            <person name="Probst A.J."/>
            <person name="Thomas B.C."/>
            <person name="Singh A."/>
            <person name="Wilkins M.J."/>
            <person name="Karaoz U."/>
            <person name="Brodie E.L."/>
            <person name="Williams K.H."/>
            <person name="Hubbard S.S."/>
            <person name="Banfield J.F."/>
        </authorList>
    </citation>
    <scope>NUCLEOTIDE SEQUENCE [LARGE SCALE GENOMIC DNA]</scope>
</reference>
<organism evidence="1 2">
    <name type="scientific">Candidatus Harrisonbacteria bacterium RIFCSPLOWO2_01_FULL_44_18</name>
    <dbReference type="NCBI Taxonomy" id="1798407"/>
    <lineage>
        <taxon>Bacteria</taxon>
        <taxon>Candidatus Harrisoniibacteriota</taxon>
    </lineage>
</organism>